<keyword evidence="4" id="KW-1185">Reference proteome</keyword>
<evidence type="ECO:0000256" key="1">
    <source>
        <dbReference type="SAM" id="MobiDB-lite"/>
    </source>
</evidence>
<organism evidence="3 4">
    <name type="scientific">Hirsutella minnesotensis 3608</name>
    <dbReference type="NCBI Taxonomy" id="1043627"/>
    <lineage>
        <taxon>Eukaryota</taxon>
        <taxon>Fungi</taxon>
        <taxon>Dikarya</taxon>
        <taxon>Ascomycota</taxon>
        <taxon>Pezizomycotina</taxon>
        <taxon>Sordariomycetes</taxon>
        <taxon>Hypocreomycetidae</taxon>
        <taxon>Hypocreales</taxon>
        <taxon>Ophiocordycipitaceae</taxon>
        <taxon>Hirsutella</taxon>
    </lineage>
</organism>
<dbReference type="PANTHER" id="PTHR35896:SF3">
    <property type="entry name" value="MAJOR FACILITATOR SUPERFAMILY TRANSPORTER"/>
    <property type="match status" value="1"/>
</dbReference>
<evidence type="ECO:0000313" key="4">
    <source>
        <dbReference type="Proteomes" id="UP000054481"/>
    </source>
</evidence>
<accession>A0A0F7ZNK9</accession>
<feature type="compositionally biased region" description="Acidic residues" evidence="1">
    <location>
        <begin position="17"/>
        <end position="27"/>
    </location>
</feature>
<dbReference type="InterPro" id="IPR053008">
    <property type="entry name" value="Phomopsin_biosynth_assoc"/>
</dbReference>
<dbReference type="EMBL" id="KQ030530">
    <property type="protein sequence ID" value="KJZ73930.1"/>
    <property type="molecule type" value="Genomic_DNA"/>
</dbReference>
<evidence type="ECO:0000256" key="2">
    <source>
        <dbReference type="SAM" id="Phobius"/>
    </source>
</evidence>
<dbReference type="OrthoDB" id="3501153at2759"/>
<feature type="region of interest" description="Disordered" evidence="1">
    <location>
        <begin position="1"/>
        <end position="27"/>
    </location>
</feature>
<name>A0A0F7ZNK9_9HYPO</name>
<dbReference type="PANTHER" id="PTHR35896">
    <property type="entry name" value="IG-LIKE DOMAIN-CONTAINING PROTEIN"/>
    <property type="match status" value="1"/>
</dbReference>
<keyword evidence="2" id="KW-0472">Membrane</keyword>
<proteinExistence type="predicted"/>
<reference evidence="3 4" key="1">
    <citation type="journal article" date="2014" name="Genome Biol. Evol.">
        <title>Comparative genomics and transcriptomics analyses reveal divergent lifestyle features of nematode endoparasitic fungus Hirsutella minnesotensis.</title>
        <authorList>
            <person name="Lai Y."/>
            <person name="Liu K."/>
            <person name="Zhang X."/>
            <person name="Zhang X."/>
            <person name="Li K."/>
            <person name="Wang N."/>
            <person name="Shu C."/>
            <person name="Wu Y."/>
            <person name="Wang C."/>
            <person name="Bushley K.E."/>
            <person name="Xiang M."/>
            <person name="Liu X."/>
        </authorList>
    </citation>
    <scope>NUCLEOTIDE SEQUENCE [LARGE SCALE GENOMIC DNA]</scope>
    <source>
        <strain evidence="3 4">3608</strain>
    </source>
</reference>
<evidence type="ECO:0000313" key="3">
    <source>
        <dbReference type="EMBL" id="KJZ73930.1"/>
    </source>
</evidence>
<sequence>MPSSKDTNVPFRKPAMDEEESMLPNEDDETQYYTRSASNDIYTSQKWLPVLASFIFGALVVLALGSLFQHGHSSRQLGPGRTMPVVREGIDNQTGLPNNWLNGDCGNSPADAEARGCRFSMVLLAWVPPTCLSESDAEDDRLMFEGKDWPLIIDGRSVPWTEVQKGHFSFFNSSMGWHTTHCMFAWKRLHRVMLNASQQLDSYLANVHHTHHCVGVLERINGNFSGSAATEVGVVKFPTCA</sequence>
<dbReference type="Proteomes" id="UP000054481">
    <property type="component" value="Unassembled WGS sequence"/>
</dbReference>
<dbReference type="AlphaFoldDB" id="A0A0F7ZNK9"/>
<protein>
    <submittedName>
        <fullName evidence="3">Uncharacterized protein</fullName>
    </submittedName>
</protein>
<keyword evidence="2" id="KW-0812">Transmembrane</keyword>
<feature type="transmembrane region" description="Helical" evidence="2">
    <location>
        <begin position="47"/>
        <end position="68"/>
    </location>
</feature>
<gene>
    <name evidence="3" type="ORF">HIM_06598</name>
</gene>
<keyword evidence="2" id="KW-1133">Transmembrane helix</keyword>